<keyword evidence="3" id="KW-1185">Reference proteome</keyword>
<evidence type="ECO:0000256" key="1">
    <source>
        <dbReference type="SAM" id="MobiDB-lite"/>
    </source>
</evidence>
<comment type="caution">
    <text evidence="2">The sequence shown here is derived from an EMBL/GenBank/DDBJ whole genome shotgun (WGS) entry which is preliminary data.</text>
</comment>
<dbReference type="GeneID" id="28862185"/>
<organism evidence="2 3">
    <name type="scientific">Colletotrichum higginsianum (strain IMI 349063)</name>
    <name type="common">Crucifer anthracnose fungus</name>
    <dbReference type="NCBI Taxonomy" id="759273"/>
    <lineage>
        <taxon>Eukaryota</taxon>
        <taxon>Fungi</taxon>
        <taxon>Dikarya</taxon>
        <taxon>Ascomycota</taxon>
        <taxon>Pezizomycotina</taxon>
        <taxon>Sordariomycetes</taxon>
        <taxon>Hypocreomycetidae</taxon>
        <taxon>Glomerellales</taxon>
        <taxon>Glomerellaceae</taxon>
        <taxon>Colletotrichum</taxon>
        <taxon>Colletotrichum destructivum species complex</taxon>
    </lineage>
</organism>
<dbReference type="KEGG" id="chig:CH63R_03103"/>
<accession>A0A1B7YQR5</accession>
<name>A0A1B7YQR5_COLHI</name>
<dbReference type="Proteomes" id="UP000092177">
    <property type="component" value="Chromosome 2"/>
</dbReference>
<reference evidence="3" key="1">
    <citation type="journal article" date="2017" name="BMC Genomics">
        <title>Gapless genome assembly of Colletotrichum higginsianum reveals chromosome structure and association of transposable elements with secondary metabolite gene clusters.</title>
        <authorList>
            <person name="Dallery J.-F."/>
            <person name="Lapalu N."/>
            <person name="Zampounis A."/>
            <person name="Pigne S."/>
            <person name="Luyten I."/>
            <person name="Amselem J."/>
            <person name="Wittenberg A.H.J."/>
            <person name="Zhou S."/>
            <person name="de Queiroz M.V."/>
            <person name="Robin G.P."/>
            <person name="Auger A."/>
            <person name="Hainaut M."/>
            <person name="Henrissat B."/>
            <person name="Kim K.-T."/>
            <person name="Lee Y.-H."/>
            <person name="Lespinet O."/>
            <person name="Schwartz D.C."/>
            <person name="Thon M.R."/>
            <person name="O'Connell R.J."/>
        </authorList>
    </citation>
    <scope>NUCLEOTIDE SEQUENCE [LARGE SCALE GENOMIC DNA]</scope>
    <source>
        <strain evidence="3">IMI 349063</strain>
    </source>
</reference>
<proteinExistence type="predicted"/>
<sequence>MVYAATMRPDVAVFTNGETRPRTLDHIVRRPTTPLGWGWSGPPPPPPCASSSSRVGDLGVRRSDIVDCVNEAAVPSQSPPPASLVSLFGGPCDNCKQSSAKPSQASPFLDCYCVRPAERRDRNPTSQLRLVLSQVQVCHPPPITPFPRSTFSARYGEFEIRAMILSDEASLSLPLEEPRSSRQPVDV</sequence>
<dbReference type="VEuPathDB" id="FungiDB:CH63R_03103"/>
<feature type="region of interest" description="Disordered" evidence="1">
    <location>
        <begin position="35"/>
        <end position="55"/>
    </location>
</feature>
<dbReference type="EMBL" id="LTAN01000002">
    <property type="protein sequence ID" value="OBR14377.1"/>
    <property type="molecule type" value="Genomic_DNA"/>
</dbReference>
<evidence type="ECO:0000313" key="3">
    <source>
        <dbReference type="Proteomes" id="UP000092177"/>
    </source>
</evidence>
<gene>
    <name evidence="2" type="ORF">CH63R_03103</name>
</gene>
<dbReference type="AlphaFoldDB" id="A0A1B7YQR5"/>
<dbReference type="RefSeq" id="XP_018162894.1">
    <property type="nucleotide sequence ID" value="XM_018298078.1"/>
</dbReference>
<evidence type="ECO:0000313" key="2">
    <source>
        <dbReference type="EMBL" id="OBR14377.1"/>
    </source>
</evidence>
<protein>
    <submittedName>
        <fullName evidence="2">Uncharacterized protein</fullName>
    </submittedName>
</protein>